<proteinExistence type="inferred from homology"/>
<evidence type="ECO:0000256" key="4">
    <source>
        <dbReference type="RuleBase" id="RU362026"/>
    </source>
</evidence>
<gene>
    <name evidence="6" type="ORF">GAR05_06132</name>
</gene>
<keyword evidence="2" id="KW-0489">Methyltransferase</keyword>
<evidence type="ECO:0000256" key="3">
    <source>
        <dbReference type="ARBA" id="ARBA00022679"/>
    </source>
</evidence>
<protein>
    <recommendedName>
        <fullName evidence="4">Methyltransferase</fullName>
        <ecNumber evidence="4">2.1.1.-</ecNumber>
    </recommendedName>
</protein>
<feature type="domain" description="DNA methylase N-4/N-6" evidence="5">
    <location>
        <begin position="150"/>
        <end position="210"/>
    </location>
</feature>
<dbReference type="EC" id="2.1.1.-" evidence="4"/>
<evidence type="ECO:0000256" key="1">
    <source>
        <dbReference type="ARBA" id="ARBA00006594"/>
    </source>
</evidence>
<dbReference type="Gene3D" id="3.40.50.150">
    <property type="entry name" value="Vaccinia Virus protein VP39"/>
    <property type="match status" value="1"/>
</dbReference>
<dbReference type="SUPFAM" id="SSF53335">
    <property type="entry name" value="S-adenosyl-L-methionine-dependent methyltransferases"/>
    <property type="match status" value="1"/>
</dbReference>
<dbReference type="EMBL" id="PXXW01000055">
    <property type="protein sequence ID" value="RAN92640.1"/>
    <property type="molecule type" value="Genomic_DNA"/>
</dbReference>
<dbReference type="InterPro" id="IPR001091">
    <property type="entry name" value="RM_Methyltransferase"/>
</dbReference>
<comment type="similarity">
    <text evidence="1 4">Belongs to the N(4)/N(6)-methyltransferase family.</text>
</comment>
<comment type="caution">
    <text evidence="6">The sequence shown here is derived from an EMBL/GenBank/DDBJ whole genome shotgun (WGS) entry which is preliminary data.</text>
</comment>
<dbReference type="InterPro" id="IPR002052">
    <property type="entry name" value="DNA_methylase_N6_adenine_CS"/>
</dbReference>
<organism evidence="6 7">
    <name type="scientific">Micromonospora saelicesensis</name>
    <dbReference type="NCBI Taxonomy" id="285676"/>
    <lineage>
        <taxon>Bacteria</taxon>
        <taxon>Bacillati</taxon>
        <taxon>Actinomycetota</taxon>
        <taxon>Actinomycetes</taxon>
        <taxon>Micromonosporales</taxon>
        <taxon>Micromonosporaceae</taxon>
        <taxon>Micromonospora</taxon>
    </lineage>
</organism>
<keyword evidence="7" id="KW-1185">Reference proteome</keyword>
<evidence type="ECO:0000313" key="7">
    <source>
        <dbReference type="Proteomes" id="UP000249334"/>
    </source>
</evidence>
<evidence type="ECO:0000259" key="5">
    <source>
        <dbReference type="Pfam" id="PF01555"/>
    </source>
</evidence>
<reference evidence="6 7" key="1">
    <citation type="submission" date="2018-03" db="EMBL/GenBank/DDBJ databases">
        <title>Genomic framework for the identification of Micromonospora saelicesensis and Micromonospora noduli.</title>
        <authorList>
            <person name="Riesco R."/>
            <person name="Trujillo M.E."/>
        </authorList>
    </citation>
    <scope>NUCLEOTIDE SEQUENCE [LARGE SCALE GENOMIC DNA]</scope>
    <source>
        <strain evidence="6 7">GAR05</strain>
    </source>
</reference>
<dbReference type="PROSITE" id="PS00092">
    <property type="entry name" value="N6_MTASE"/>
    <property type="match status" value="1"/>
</dbReference>
<evidence type="ECO:0000313" key="6">
    <source>
        <dbReference type="EMBL" id="RAN92640.1"/>
    </source>
</evidence>
<sequence>MKSYYSDDLVTLYHGDSREITDWLAADVLVTDPPYGIGWKRHGGGVNKNRGDRHEGIVSDNDTSARDAALTVWGDRPGLVFGSFFAPAPPHRHLLVYRKPPDSGVLGSTTGWRRDLEPVYLTGPWPKRAARWSSLLETATRASGSPSSPAGRYGHPHAKPVDVMEQLIDACPPGVVAEPFAGSGSTLVAARNLGRRAIGVELDERYCETIATRLSQGAFDFGAVA</sequence>
<dbReference type="PANTHER" id="PTHR13370">
    <property type="entry name" value="RNA METHYLASE-RELATED"/>
    <property type="match status" value="1"/>
</dbReference>
<dbReference type="Pfam" id="PF01555">
    <property type="entry name" value="N6_N4_Mtase"/>
    <property type="match status" value="1"/>
</dbReference>
<dbReference type="Proteomes" id="UP000249334">
    <property type="component" value="Unassembled WGS sequence"/>
</dbReference>
<dbReference type="PRINTS" id="PR00508">
    <property type="entry name" value="S21N4MTFRASE"/>
</dbReference>
<name>A0ABX9CAY6_9ACTN</name>
<dbReference type="InterPro" id="IPR029063">
    <property type="entry name" value="SAM-dependent_MTases_sf"/>
</dbReference>
<dbReference type="RefSeq" id="WP_112672335.1">
    <property type="nucleotide sequence ID" value="NZ_PXXW01000055.1"/>
</dbReference>
<accession>A0ABX9CAY6</accession>
<dbReference type="InterPro" id="IPR002941">
    <property type="entry name" value="DNA_methylase_N4/N6"/>
</dbReference>
<dbReference type="PANTHER" id="PTHR13370:SF3">
    <property type="entry name" value="TRNA (GUANINE(10)-N2)-METHYLTRANSFERASE HOMOLOG"/>
    <property type="match status" value="1"/>
</dbReference>
<evidence type="ECO:0000256" key="2">
    <source>
        <dbReference type="ARBA" id="ARBA00022603"/>
    </source>
</evidence>
<keyword evidence="3" id="KW-0808">Transferase</keyword>